<evidence type="ECO:0000313" key="7">
    <source>
        <dbReference type="EMBL" id="SDP57787.1"/>
    </source>
</evidence>
<evidence type="ECO:0000256" key="2">
    <source>
        <dbReference type="ARBA" id="ARBA00022723"/>
    </source>
</evidence>
<accession>A0A1H0TUR9</accession>
<evidence type="ECO:0000259" key="6">
    <source>
        <dbReference type="PROSITE" id="PS51379"/>
    </source>
</evidence>
<dbReference type="PROSITE" id="PS51379">
    <property type="entry name" value="4FE4S_FER_2"/>
    <property type="match status" value="2"/>
</dbReference>
<dbReference type="PANTHER" id="PTHR32479:SF19">
    <property type="entry name" value="ANAEROBIC GLYCEROL-3-PHOSPHATE DEHYDROGENASE SUBUNIT C"/>
    <property type="match status" value="1"/>
</dbReference>
<dbReference type="InterPro" id="IPR017896">
    <property type="entry name" value="4Fe4S_Fe-S-bd"/>
</dbReference>
<evidence type="ECO:0000256" key="1">
    <source>
        <dbReference type="ARBA" id="ARBA00022485"/>
    </source>
</evidence>
<dbReference type="Gene3D" id="1.10.1060.10">
    <property type="entry name" value="Alpha-helical ferredoxin"/>
    <property type="match status" value="1"/>
</dbReference>
<evidence type="ECO:0000256" key="3">
    <source>
        <dbReference type="ARBA" id="ARBA00022737"/>
    </source>
</evidence>
<keyword evidence="2" id="KW-0479">Metal-binding</keyword>
<feature type="domain" description="4Fe-4S ferredoxin-type" evidence="6">
    <location>
        <begin position="58"/>
        <end position="87"/>
    </location>
</feature>
<dbReference type="GO" id="GO:0016020">
    <property type="term" value="C:membrane"/>
    <property type="evidence" value="ECO:0007669"/>
    <property type="project" value="InterPro"/>
</dbReference>
<keyword evidence="1" id="KW-0004">4Fe-4S</keyword>
<proteinExistence type="predicted"/>
<dbReference type="InterPro" id="IPR017900">
    <property type="entry name" value="4Fe4S_Fe_S_CS"/>
</dbReference>
<gene>
    <name evidence="7" type="ORF">SAMN05216366_12635</name>
</gene>
<protein>
    <submittedName>
        <fullName evidence="7">Glycerol 3-phosphate dehydrogenase (Quinone) subunit C</fullName>
    </submittedName>
</protein>
<dbReference type="GO" id="GO:0016491">
    <property type="term" value="F:oxidoreductase activity"/>
    <property type="evidence" value="ECO:0007669"/>
    <property type="project" value="UniProtKB-ARBA"/>
</dbReference>
<keyword evidence="3" id="KW-0677">Repeat</keyword>
<dbReference type="GO" id="GO:0009331">
    <property type="term" value="C:glycerol-3-phosphate dehydrogenase (FAD) complex"/>
    <property type="evidence" value="ECO:0007669"/>
    <property type="project" value="InterPro"/>
</dbReference>
<dbReference type="InterPro" id="IPR009051">
    <property type="entry name" value="Helical_ferredxn"/>
</dbReference>
<organism evidence="7 8">
    <name type="scientific">Selenomonas ruminantium</name>
    <dbReference type="NCBI Taxonomy" id="971"/>
    <lineage>
        <taxon>Bacteria</taxon>
        <taxon>Bacillati</taxon>
        <taxon>Bacillota</taxon>
        <taxon>Negativicutes</taxon>
        <taxon>Selenomonadales</taxon>
        <taxon>Selenomonadaceae</taxon>
        <taxon>Selenomonas</taxon>
    </lineage>
</organism>
<evidence type="ECO:0000313" key="8">
    <source>
        <dbReference type="Proteomes" id="UP000182412"/>
    </source>
</evidence>
<dbReference type="InterPro" id="IPR004017">
    <property type="entry name" value="Cys_rich_dom"/>
</dbReference>
<dbReference type="Pfam" id="PF02754">
    <property type="entry name" value="CCG"/>
    <property type="match status" value="2"/>
</dbReference>
<dbReference type="InterPro" id="IPR017753">
    <property type="entry name" value="G3P_DH_GlpC_su"/>
</dbReference>
<dbReference type="GO" id="GO:0009061">
    <property type="term" value="P:anaerobic respiration"/>
    <property type="evidence" value="ECO:0007669"/>
    <property type="project" value="InterPro"/>
</dbReference>
<keyword evidence="4" id="KW-0408">Iron</keyword>
<dbReference type="AlphaFoldDB" id="A0A1H0TUR9"/>
<dbReference type="GO" id="GO:0051539">
    <property type="term" value="F:4 iron, 4 sulfur cluster binding"/>
    <property type="evidence" value="ECO:0007669"/>
    <property type="project" value="UniProtKB-KW"/>
</dbReference>
<evidence type="ECO:0000256" key="5">
    <source>
        <dbReference type="ARBA" id="ARBA00023014"/>
    </source>
</evidence>
<dbReference type="Pfam" id="PF13183">
    <property type="entry name" value="Fer4_8"/>
    <property type="match status" value="1"/>
</dbReference>
<dbReference type="GO" id="GO:0046872">
    <property type="term" value="F:metal ion binding"/>
    <property type="evidence" value="ECO:0007669"/>
    <property type="project" value="UniProtKB-KW"/>
</dbReference>
<dbReference type="RefSeq" id="WP_256324662.1">
    <property type="nucleotide sequence ID" value="NZ_FNJQ01000026.1"/>
</dbReference>
<dbReference type="NCBIfam" id="TIGR03379">
    <property type="entry name" value="glycerol3P_GlpC"/>
    <property type="match status" value="1"/>
</dbReference>
<dbReference type="PANTHER" id="PTHR32479">
    <property type="entry name" value="GLYCOLATE OXIDASE IRON-SULFUR SUBUNIT"/>
    <property type="match status" value="1"/>
</dbReference>
<keyword evidence="5" id="KW-0411">Iron-sulfur</keyword>
<dbReference type="NCBIfam" id="NF008369">
    <property type="entry name" value="PRK11168.1"/>
    <property type="match status" value="1"/>
</dbReference>
<dbReference type="EMBL" id="FNJQ01000026">
    <property type="protein sequence ID" value="SDP57787.1"/>
    <property type="molecule type" value="Genomic_DNA"/>
</dbReference>
<dbReference type="Proteomes" id="UP000182412">
    <property type="component" value="Unassembled WGS sequence"/>
</dbReference>
<name>A0A1H0TUR9_SELRU</name>
<sequence>MRDISKKIEEMETARSTADHCLSCTSCMSSCPVMEAEKSYRGPKLVGPAHSRMHFSQEDFEESLDFCSNCKSCDRACPSGVAVSTLNMLQRAKYYETHEHSRRDDMLAHGERMAKLVRALPFGAAFANLGMSIGKALGVFGAMGMAGERNMPAYASDSFMQLFKGIKQPQSQKKVVFFPGCFINQNEPQVGVAFVKVMNANGYEVLVDEKFNCCGSPMVVTGYLAEAHEHAENNVSRILEWKRQGIPVIACCTSCSLMLKQEYHELFNEEKMHEAGENVYDAFEFLEILAEKDELNTSFQQVGEKLMYHVPCHLKSQGFGVPAAKILAQVPGVTVEQADAGCCGMSGNYGFKGDKYAISMKIGEKLFARIEDAKCDEVICDCGTCRLQIQHGTQARTCHPVEILAKAYGK</sequence>
<evidence type="ECO:0000256" key="4">
    <source>
        <dbReference type="ARBA" id="ARBA00023004"/>
    </source>
</evidence>
<reference evidence="7 8" key="1">
    <citation type="submission" date="2016-10" db="EMBL/GenBank/DDBJ databases">
        <authorList>
            <person name="de Groot N.N."/>
        </authorList>
    </citation>
    <scope>NUCLEOTIDE SEQUENCE [LARGE SCALE GENOMIC DNA]</scope>
    <source>
        <strain evidence="7 8">S137</strain>
    </source>
</reference>
<dbReference type="SUPFAM" id="SSF46548">
    <property type="entry name" value="alpha-helical ferredoxin"/>
    <property type="match status" value="1"/>
</dbReference>
<dbReference type="PROSITE" id="PS00198">
    <property type="entry name" value="4FE4S_FER_1"/>
    <property type="match status" value="1"/>
</dbReference>
<feature type="domain" description="4Fe-4S ferredoxin-type" evidence="6">
    <location>
        <begin position="12"/>
        <end position="42"/>
    </location>
</feature>